<reference evidence="1" key="1">
    <citation type="submission" date="2022-06" db="EMBL/GenBank/DDBJ databases">
        <title>Aeoliella straminimaris, a novel planctomycete from sediments.</title>
        <authorList>
            <person name="Vitorino I.R."/>
            <person name="Lage O.M."/>
        </authorList>
    </citation>
    <scope>NUCLEOTIDE SEQUENCE</scope>
    <source>
        <strain evidence="1">ICT_H6.2</strain>
    </source>
</reference>
<keyword evidence="2" id="KW-1185">Reference proteome</keyword>
<dbReference type="RefSeq" id="WP_252851434.1">
    <property type="nucleotide sequence ID" value="NZ_JAMXLR010000023.1"/>
</dbReference>
<dbReference type="AlphaFoldDB" id="A0A9X2F801"/>
<comment type="caution">
    <text evidence="1">The sequence shown here is derived from an EMBL/GenBank/DDBJ whole genome shotgun (WGS) entry which is preliminary data.</text>
</comment>
<evidence type="ECO:0000313" key="1">
    <source>
        <dbReference type="EMBL" id="MCO6043328.1"/>
    </source>
</evidence>
<dbReference type="InterPro" id="IPR011335">
    <property type="entry name" value="Restrct_endonuc-II-like"/>
</dbReference>
<protein>
    <recommendedName>
        <fullName evidence="3">Restriction endonuclease type IV Mrr domain-containing protein</fullName>
    </recommendedName>
</protein>
<dbReference type="Proteomes" id="UP001155241">
    <property type="component" value="Unassembled WGS sequence"/>
</dbReference>
<proteinExistence type="predicted"/>
<organism evidence="1 2">
    <name type="scientific">Aeoliella straminimaris</name>
    <dbReference type="NCBI Taxonomy" id="2954799"/>
    <lineage>
        <taxon>Bacteria</taxon>
        <taxon>Pseudomonadati</taxon>
        <taxon>Planctomycetota</taxon>
        <taxon>Planctomycetia</taxon>
        <taxon>Pirellulales</taxon>
        <taxon>Lacipirellulaceae</taxon>
        <taxon>Aeoliella</taxon>
    </lineage>
</organism>
<evidence type="ECO:0000313" key="2">
    <source>
        <dbReference type="Proteomes" id="UP001155241"/>
    </source>
</evidence>
<sequence>MAESDPSKRIAPAAIQSLKEALTYAYWYKSDLQSFLTHTVSDSTILARLDWGDYKRNIVAKLVDHLAQNEHIYQRQLLRLMTETANITDFNHLARLDDGAEKVQKAEAAVAALRNQVKGHGDIVAEEKNVERRRAETHQKLMALAAVKEHIEQLKQEYFALLGSDNPQQRGYKLEKILRELFEVFDLDPKASFRIEGEQIDGAFTFEATDYLLEAKWQAEPVSAKHLDGMAGKLSRKLDNTLGLYLSINGFSEDGVKAHSSGRRMLILMDGSDLMAVLEGRIDLIQLLLRKRREASQTGNIYLGIHEILTGKHS</sequence>
<evidence type="ECO:0008006" key="3">
    <source>
        <dbReference type="Google" id="ProtNLM"/>
    </source>
</evidence>
<dbReference type="SUPFAM" id="SSF52980">
    <property type="entry name" value="Restriction endonuclease-like"/>
    <property type="match status" value="1"/>
</dbReference>
<dbReference type="EMBL" id="JAMXLR010000023">
    <property type="protein sequence ID" value="MCO6043328.1"/>
    <property type="molecule type" value="Genomic_DNA"/>
</dbReference>
<name>A0A9X2F801_9BACT</name>
<gene>
    <name evidence="1" type="ORF">NG895_05360</name>
</gene>
<accession>A0A9X2F801</accession>